<keyword evidence="9" id="KW-1185">Reference proteome</keyword>
<dbReference type="PANTHER" id="PTHR47735">
    <property type="entry name" value="POTASSIUM VOLTAGE-GATED CHANNEL SUBFAMILY KQT MEMBER 4"/>
    <property type="match status" value="1"/>
</dbReference>
<dbReference type="SUPFAM" id="SSF81324">
    <property type="entry name" value="Voltage-gated potassium channels"/>
    <property type="match status" value="1"/>
</dbReference>
<sequence>MTCTQFQGYEMIGISKTLWDESCDWNAMMMDSFRISRVVGRAHEEIVLVVFFGAEYLVRLWSAGCRSKYVGFQGRIRFARKPISIIDLIVVVASIIVLSIGSNGQVFATSAIRGIRFLQILRMLHVDRQGGTWRLLGSVVFIHRQELITTLYIGFLGLIFSSYFVYLAEKDAVDEDGKTGFSSYADALWWGVGILGSGFALKVQQKQRQKHFNRQIPAAASLIQTLWRCYAAEKSCSSTATWKIYVTPPAQNPKKPPAPSSPSLRKQARRYKRKGKLGCGNGSAPVINPGEHALSVPQITYDHVDEHEDKKDVSFYIDEPRGVANEADDGAGAAPGVSSAADDGAGAAPGVPSAADDGAGAAPGVASEADDGAGAAPGVPSEADDGAEAALGVASEVLWHDEPWDEVAFLHNYSSTAFLVILSICSVRSPLISVKGHLEGNTQDMSRANSFNDGIDLVSEESPLPAVSDVAHASNVGIIDATFIVATVLSAALKNINCFKDKFTGGSVISEQKKSDMARNCDLIL</sequence>
<keyword evidence="4 6" id="KW-0472">Membrane</keyword>
<keyword evidence="2 6" id="KW-0812">Transmembrane</keyword>
<evidence type="ECO:0000313" key="9">
    <source>
        <dbReference type="Proteomes" id="UP001145742"/>
    </source>
</evidence>
<feature type="region of interest" description="Disordered" evidence="5">
    <location>
        <begin position="323"/>
        <end position="386"/>
    </location>
</feature>
<evidence type="ECO:0000256" key="5">
    <source>
        <dbReference type="SAM" id="MobiDB-lite"/>
    </source>
</evidence>
<gene>
    <name evidence="8" type="ORF">WISP_47499</name>
</gene>
<evidence type="ECO:0000256" key="6">
    <source>
        <dbReference type="SAM" id="Phobius"/>
    </source>
</evidence>
<evidence type="ECO:0000313" key="8">
    <source>
        <dbReference type="EMBL" id="KAJ7420646.1"/>
    </source>
</evidence>
<feature type="compositionally biased region" description="Low complexity" evidence="5">
    <location>
        <begin position="330"/>
        <end position="381"/>
    </location>
</feature>
<evidence type="ECO:0000256" key="4">
    <source>
        <dbReference type="ARBA" id="ARBA00023136"/>
    </source>
</evidence>
<dbReference type="Pfam" id="PF00520">
    <property type="entry name" value="Ion_trans"/>
    <property type="match status" value="1"/>
</dbReference>
<organism evidence="8 9">
    <name type="scientific">Willisornis vidua</name>
    <name type="common">Xingu scale-backed antbird</name>
    <dbReference type="NCBI Taxonomy" id="1566151"/>
    <lineage>
        <taxon>Eukaryota</taxon>
        <taxon>Metazoa</taxon>
        <taxon>Chordata</taxon>
        <taxon>Craniata</taxon>
        <taxon>Vertebrata</taxon>
        <taxon>Euteleostomi</taxon>
        <taxon>Archelosauria</taxon>
        <taxon>Archosauria</taxon>
        <taxon>Dinosauria</taxon>
        <taxon>Saurischia</taxon>
        <taxon>Theropoda</taxon>
        <taxon>Coelurosauria</taxon>
        <taxon>Aves</taxon>
        <taxon>Neognathae</taxon>
        <taxon>Neoaves</taxon>
        <taxon>Telluraves</taxon>
        <taxon>Australaves</taxon>
        <taxon>Passeriformes</taxon>
        <taxon>Thamnophilidae</taxon>
        <taxon>Willisornis</taxon>
    </lineage>
</organism>
<feature type="domain" description="Ion transport" evidence="7">
    <location>
        <begin position="45"/>
        <end position="194"/>
    </location>
</feature>
<evidence type="ECO:0000259" key="7">
    <source>
        <dbReference type="Pfam" id="PF00520"/>
    </source>
</evidence>
<reference evidence="8" key="1">
    <citation type="submission" date="2019-10" db="EMBL/GenBank/DDBJ databases">
        <authorList>
            <person name="Soares A.E.R."/>
            <person name="Aleixo A."/>
            <person name="Schneider P."/>
            <person name="Miyaki C.Y."/>
            <person name="Schneider M.P."/>
            <person name="Mello C."/>
            <person name="Vasconcelos A.T.R."/>
        </authorList>
    </citation>
    <scope>NUCLEOTIDE SEQUENCE</scope>
    <source>
        <tissue evidence="8">Muscle</tissue>
    </source>
</reference>
<evidence type="ECO:0000256" key="2">
    <source>
        <dbReference type="ARBA" id="ARBA00022692"/>
    </source>
</evidence>
<dbReference type="Gene3D" id="1.20.120.350">
    <property type="entry name" value="Voltage-gated potassium channels. Chain C"/>
    <property type="match status" value="1"/>
</dbReference>
<feature type="region of interest" description="Disordered" evidence="5">
    <location>
        <begin position="247"/>
        <end position="290"/>
    </location>
</feature>
<feature type="transmembrane region" description="Helical" evidence="6">
    <location>
        <begin position="83"/>
        <end position="100"/>
    </location>
</feature>
<protein>
    <recommendedName>
        <fullName evidence="7">Ion transport domain-containing protein</fullName>
    </recommendedName>
</protein>
<keyword evidence="3 6" id="KW-1133">Transmembrane helix</keyword>
<dbReference type="InterPro" id="IPR005821">
    <property type="entry name" value="Ion_trans_dom"/>
</dbReference>
<feature type="transmembrane region" description="Helical" evidence="6">
    <location>
        <begin position="187"/>
        <end position="204"/>
    </location>
</feature>
<dbReference type="PRINTS" id="PR01459">
    <property type="entry name" value="KCNQCHANNEL"/>
</dbReference>
<accession>A0ABQ9DHT8</accession>
<dbReference type="PANTHER" id="PTHR47735:SF13">
    <property type="entry name" value="POTASSIUM VOLTAGE-GATED CHANNEL SUBFAMILY KQT MEMBER 1 ISOFORM X1"/>
    <property type="match status" value="1"/>
</dbReference>
<proteinExistence type="predicted"/>
<name>A0ABQ9DHT8_9PASS</name>
<dbReference type="EMBL" id="WHWB01033302">
    <property type="protein sequence ID" value="KAJ7420646.1"/>
    <property type="molecule type" value="Genomic_DNA"/>
</dbReference>
<feature type="compositionally biased region" description="Basic residues" evidence="5">
    <location>
        <begin position="266"/>
        <end position="276"/>
    </location>
</feature>
<dbReference type="Gene3D" id="6.10.140.1910">
    <property type="match status" value="1"/>
</dbReference>
<evidence type="ECO:0000256" key="3">
    <source>
        <dbReference type="ARBA" id="ARBA00022989"/>
    </source>
</evidence>
<comment type="caution">
    <text evidence="8">The sequence shown here is derived from an EMBL/GenBank/DDBJ whole genome shotgun (WGS) entry which is preliminary data.</text>
</comment>
<dbReference type="Proteomes" id="UP001145742">
    <property type="component" value="Unassembled WGS sequence"/>
</dbReference>
<evidence type="ECO:0000256" key="1">
    <source>
        <dbReference type="ARBA" id="ARBA00004141"/>
    </source>
</evidence>
<feature type="compositionally biased region" description="Pro residues" evidence="5">
    <location>
        <begin position="250"/>
        <end position="260"/>
    </location>
</feature>
<comment type="subcellular location">
    <subcellularLocation>
        <location evidence="1">Membrane</location>
        <topology evidence="1">Multi-pass membrane protein</topology>
    </subcellularLocation>
</comment>
<dbReference type="InterPro" id="IPR003937">
    <property type="entry name" value="K_chnl_volt-dep_KCNQ"/>
</dbReference>
<dbReference type="Gene3D" id="1.10.287.70">
    <property type="match status" value="1"/>
</dbReference>
<feature type="transmembrane region" description="Helical" evidence="6">
    <location>
        <begin position="147"/>
        <end position="167"/>
    </location>
</feature>
<dbReference type="InterPro" id="IPR027359">
    <property type="entry name" value="Volt_channel_dom_sf"/>
</dbReference>